<feature type="region of interest" description="Disordered" evidence="1">
    <location>
        <begin position="24"/>
        <end position="54"/>
    </location>
</feature>
<dbReference type="RefSeq" id="WP_114823849.1">
    <property type="nucleotide sequence ID" value="NZ_QQSY01000001.1"/>
</dbReference>
<dbReference type="OrthoDB" id="8001925at2"/>
<evidence type="ECO:0000313" key="4">
    <source>
        <dbReference type="Proteomes" id="UP000254711"/>
    </source>
</evidence>
<feature type="region of interest" description="Disordered" evidence="1">
    <location>
        <begin position="70"/>
        <end position="97"/>
    </location>
</feature>
<name>A0A370KDD2_9GAMM</name>
<protein>
    <submittedName>
        <fullName evidence="3">Phosphate starvation-inducible protein PsiF</fullName>
    </submittedName>
</protein>
<evidence type="ECO:0000313" key="3">
    <source>
        <dbReference type="EMBL" id="RDJ00121.1"/>
    </source>
</evidence>
<feature type="compositionally biased region" description="Low complexity" evidence="1">
    <location>
        <begin position="24"/>
        <end position="34"/>
    </location>
</feature>
<proteinExistence type="predicted"/>
<dbReference type="InterPro" id="IPR011690">
    <property type="entry name" value="P_starv_induced_PsiF"/>
</dbReference>
<dbReference type="Proteomes" id="UP000254711">
    <property type="component" value="Unassembled WGS sequence"/>
</dbReference>
<comment type="caution">
    <text evidence="3">The sequence shown here is derived from an EMBL/GenBank/DDBJ whole genome shotgun (WGS) entry which is preliminary data.</text>
</comment>
<evidence type="ECO:0000256" key="2">
    <source>
        <dbReference type="SAM" id="SignalP"/>
    </source>
</evidence>
<feature type="signal peptide" evidence="2">
    <location>
        <begin position="1"/>
        <end position="23"/>
    </location>
</feature>
<dbReference type="EMBL" id="QQSY01000001">
    <property type="protein sequence ID" value="RDJ00121.1"/>
    <property type="molecule type" value="Genomic_DNA"/>
</dbReference>
<organism evidence="3 4">
    <name type="scientific">Dyella solisilvae</name>
    <dbReference type="NCBI Taxonomy" id="1920168"/>
    <lineage>
        <taxon>Bacteria</taxon>
        <taxon>Pseudomonadati</taxon>
        <taxon>Pseudomonadota</taxon>
        <taxon>Gammaproteobacteria</taxon>
        <taxon>Lysobacterales</taxon>
        <taxon>Rhodanobacteraceae</taxon>
        <taxon>Dyella</taxon>
    </lineage>
</organism>
<accession>A0A370KDD2</accession>
<sequence>MSSRLSLMVASLALAFAASTAFATPQAASTTAPAKNSQQQRMTDCNKQATGKTGDERKAFMSSCLKGEEAAPAKMTQQEKMKACNADPQAKSLKGDARKQFMSSCLKGDAAPAAAH</sequence>
<feature type="compositionally biased region" description="Basic and acidic residues" evidence="1">
    <location>
        <begin position="70"/>
        <end position="82"/>
    </location>
</feature>
<gene>
    <name evidence="3" type="ORF">DVT68_04690</name>
</gene>
<dbReference type="Pfam" id="PF07769">
    <property type="entry name" value="PsiF_repeat"/>
    <property type="match status" value="2"/>
</dbReference>
<keyword evidence="4" id="KW-1185">Reference proteome</keyword>
<keyword evidence="2" id="KW-0732">Signal</keyword>
<dbReference type="AlphaFoldDB" id="A0A370KDD2"/>
<feature type="compositionally biased region" description="Polar residues" evidence="1">
    <location>
        <begin position="35"/>
        <end position="51"/>
    </location>
</feature>
<evidence type="ECO:0000256" key="1">
    <source>
        <dbReference type="SAM" id="MobiDB-lite"/>
    </source>
</evidence>
<reference evidence="3 4" key="1">
    <citation type="submission" date="2018-07" db="EMBL/GenBank/DDBJ databases">
        <title>Dyella solisilvae sp. nov., isolated from the pine and broad-leaved mixed forest soil.</title>
        <authorList>
            <person name="Gao Z."/>
            <person name="Qiu L."/>
        </authorList>
    </citation>
    <scope>NUCLEOTIDE SEQUENCE [LARGE SCALE GENOMIC DNA]</scope>
    <source>
        <strain evidence="3 4">DHG54</strain>
    </source>
</reference>
<feature type="chain" id="PRO_5016754432" evidence="2">
    <location>
        <begin position="24"/>
        <end position="116"/>
    </location>
</feature>